<dbReference type="EMBL" id="KZ613495">
    <property type="protein sequence ID" value="PMD18176.1"/>
    <property type="molecule type" value="Genomic_DNA"/>
</dbReference>
<proteinExistence type="predicted"/>
<evidence type="ECO:0000313" key="3">
    <source>
        <dbReference type="Proteomes" id="UP000235672"/>
    </source>
</evidence>
<evidence type="ECO:0000256" key="1">
    <source>
        <dbReference type="SAM" id="Phobius"/>
    </source>
</evidence>
<keyword evidence="1" id="KW-1133">Transmembrane helix</keyword>
<dbReference type="Proteomes" id="UP000235672">
    <property type="component" value="Unassembled WGS sequence"/>
</dbReference>
<feature type="transmembrane region" description="Helical" evidence="1">
    <location>
        <begin position="20"/>
        <end position="39"/>
    </location>
</feature>
<gene>
    <name evidence="2" type="ORF">NA56DRAFT_245765</name>
</gene>
<protein>
    <submittedName>
        <fullName evidence="2">Uncharacterized protein</fullName>
    </submittedName>
</protein>
<accession>A0A2J6PW79</accession>
<name>A0A2J6PW79_9HELO</name>
<keyword evidence="1" id="KW-0472">Membrane</keyword>
<evidence type="ECO:0000313" key="2">
    <source>
        <dbReference type="EMBL" id="PMD18176.1"/>
    </source>
</evidence>
<keyword evidence="3" id="KW-1185">Reference proteome</keyword>
<sequence length="118" mass="13124">MFFKLCFLSDSSSTVYCFILLYWNSSGQFAVLVISFLIIETATRGPPVNSSKQPLLFFICEQRSCSHLLCFIANNRICRQGTIGNLFASLSYSEGRRSQYRGFSCGCCGSFGTKLHGA</sequence>
<reference evidence="2 3" key="1">
    <citation type="submission" date="2016-05" db="EMBL/GenBank/DDBJ databases">
        <title>A degradative enzymes factory behind the ericoid mycorrhizal symbiosis.</title>
        <authorList>
            <consortium name="DOE Joint Genome Institute"/>
            <person name="Martino E."/>
            <person name="Morin E."/>
            <person name="Grelet G."/>
            <person name="Kuo A."/>
            <person name="Kohler A."/>
            <person name="Daghino S."/>
            <person name="Barry K."/>
            <person name="Choi C."/>
            <person name="Cichocki N."/>
            <person name="Clum A."/>
            <person name="Copeland A."/>
            <person name="Hainaut M."/>
            <person name="Haridas S."/>
            <person name="Labutti K."/>
            <person name="Lindquist E."/>
            <person name="Lipzen A."/>
            <person name="Khouja H.-R."/>
            <person name="Murat C."/>
            <person name="Ohm R."/>
            <person name="Olson A."/>
            <person name="Spatafora J."/>
            <person name="Veneault-Fourrey C."/>
            <person name="Henrissat B."/>
            <person name="Grigoriev I."/>
            <person name="Martin F."/>
            <person name="Perotto S."/>
        </authorList>
    </citation>
    <scope>NUCLEOTIDE SEQUENCE [LARGE SCALE GENOMIC DNA]</scope>
    <source>
        <strain evidence="2 3">UAMH 7357</strain>
    </source>
</reference>
<dbReference type="AlphaFoldDB" id="A0A2J6PW79"/>
<organism evidence="2 3">
    <name type="scientific">Hyaloscypha hepaticicola</name>
    <dbReference type="NCBI Taxonomy" id="2082293"/>
    <lineage>
        <taxon>Eukaryota</taxon>
        <taxon>Fungi</taxon>
        <taxon>Dikarya</taxon>
        <taxon>Ascomycota</taxon>
        <taxon>Pezizomycotina</taxon>
        <taxon>Leotiomycetes</taxon>
        <taxon>Helotiales</taxon>
        <taxon>Hyaloscyphaceae</taxon>
        <taxon>Hyaloscypha</taxon>
    </lineage>
</organism>
<keyword evidence="1" id="KW-0812">Transmembrane</keyword>